<feature type="transmembrane region" description="Helical" evidence="1">
    <location>
        <begin position="261"/>
        <end position="280"/>
    </location>
</feature>
<keyword evidence="1" id="KW-0812">Transmembrane</keyword>
<dbReference type="OrthoDB" id="4428200at2"/>
<dbReference type="RefSeq" id="WP_121912374.1">
    <property type="nucleotide sequence ID" value="NZ_CP068292.1"/>
</dbReference>
<reference evidence="3 4" key="1">
    <citation type="submission" date="2018-10" db="EMBL/GenBank/DDBJ databases">
        <title>Corynebacterium macginleyi genome sequencing and assembly of the type strain and two clinical samples.</title>
        <authorList>
            <person name="Bernier A.-M."/>
            <person name="Bernard K."/>
        </authorList>
    </citation>
    <scope>NUCLEOTIDE SEQUENCE [LARGE SCALE GENOMIC DNA]</scope>
    <source>
        <strain evidence="3 4">NML 120205</strain>
    </source>
</reference>
<dbReference type="AlphaFoldDB" id="A0A3M0FXL5"/>
<evidence type="ECO:0000313" key="5">
    <source>
        <dbReference type="Proteomes" id="UP001518680"/>
    </source>
</evidence>
<accession>A0A3M0FXL5</accession>
<name>A0A3M0FXL5_9CORY</name>
<proteinExistence type="predicted"/>
<reference evidence="2 5" key="2">
    <citation type="submission" date="2021-01" db="EMBL/GenBank/DDBJ databases">
        <title>Complete genome sequences of Corynebacterium macginleyi strains isolated from infectious keratitis.</title>
        <authorList>
            <person name="Sagerfors S."/>
            <person name="Poehlein A."/>
            <person name="Soderquist B."/>
            <person name="Bruggemann H."/>
        </authorList>
    </citation>
    <scope>NUCLEOTIDE SEQUENCE [LARGE SCALE GENOMIC DNA]</scope>
    <source>
        <strain evidence="2 5">12T220</strain>
    </source>
</reference>
<dbReference type="EMBL" id="REGC01000021">
    <property type="protein sequence ID" value="RMB56677.1"/>
    <property type="molecule type" value="Genomic_DNA"/>
</dbReference>
<keyword evidence="5" id="KW-1185">Reference proteome</keyword>
<keyword evidence="1" id="KW-1133">Transmembrane helix</keyword>
<feature type="transmembrane region" description="Helical" evidence="1">
    <location>
        <begin position="169"/>
        <end position="188"/>
    </location>
</feature>
<dbReference type="Proteomes" id="UP001518680">
    <property type="component" value="Unassembled WGS sequence"/>
</dbReference>
<dbReference type="GeneID" id="92747221"/>
<feature type="transmembrane region" description="Helical" evidence="1">
    <location>
        <begin position="86"/>
        <end position="102"/>
    </location>
</feature>
<dbReference type="EMBL" id="JAACBX020000001">
    <property type="protein sequence ID" value="MBM0243930.1"/>
    <property type="molecule type" value="Genomic_DNA"/>
</dbReference>
<organism evidence="3 4">
    <name type="scientific">Corynebacterium macginleyi</name>
    <dbReference type="NCBI Taxonomy" id="38290"/>
    <lineage>
        <taxon>Bacteria</taxon>
        <taxon>Bacillati</taxon>
        <taxon>Actinomycetota</taxon>
        <taxon>Actinomycetes</taxon>
        <taxon>Mycobacteriales</taxon>
        <taxon>Corynebacteriaceae</taxon>
        <taxon>Corynebacterium</taxon>
    </lineage>
</organism>
<keyword evidence="1" id="KW-0472">Membrane</keyword>
<evidence type="ECO:0000313" key="3">
    <source>
        <dbReference type="EMBL" id="RMB56677.1"/>
    </source>
</evidence>
<feature type="transmembrane region" description="Helical" evidence="1">
    <location>
        <begin position="236"/>
        <end position="254"/>
    </location>
</feature>
<protein>
    <recommendedName>
        <fullName evidence="6">Beta-carotene 15,15'-monooxygenase</fullName>
    </recommendedName>
</protein>
<feature type="transmembrane region" description="Helical" evidence="1">
    <location>
        <begin position="142"/>
        <end position="163"/>
    </location>
</feature>
<sequence length="326" mass="36094">MKLLWHTTEWAWVTVLLILLLYPALAGDKWGAFTFLLPVLPILTYQPSFNKYQVLGLSSQIWNEHRRIMVTVFAAVAMAGTAARQGWWALPIYAVALGWALWKKPTPTRTGYSTTPLGIASKLGRFPPTLDAQAVYRPQIRIWLMVVVFLAINVVLSLMSTLWEPMESIVLMAWILFAVFISQPMGTLRDTLRDYVTLGGTRRRWATMTAATGLIIVLGCAAVGLALSFREATAEVAAAMTAIAAVTVPGLTYLEFLEKRTLGVFVAYILSIAALVWLFIQGYVSAAVGMFISLGIYAIWVATLPIYARRISSLWEKGLAGWLGMK</sequence>
<gene>
    <name evidence="3" type="ORF">D9543_10780</name>
    <name evidence="2" type="ORF">GWO63_006555</name>
</gene>
<feature type="transmembrane region" description="Helical" evidence="1">
    <location>
        <begin position="286"/>
        <end position="307"/>
    </location>
</feature>
<evidence type="ECO:0008006" key="6">
    <source>
        <dbReference type="Google" id="ProtNLM"/>
    </source>
</evidence>
<evidence type="ECO:0000256" key="1">
    <source>
        <dbReference type="SAM" id="Phobius"/>
    </source>
</evidence>
<feature type="transmembrane region" description="Helical" evidence="1">
    <location>
        <begin position="209"/>
        <end position="230"/>
    </location>
</feature>
<evidence type="ECO:0000313" key="4">
    <source>
        <dbReference type="Proteomes" id="UP000270649"/>
    </source>
</evidence>
<evidence type="ECO:0000313" key="2">
    <source>
        <dbReference type="EMBL" id="MBM0243930.1"/>
    </source>
</evidence>
<comment type="caution">
    <text evidence="3">The sequence shown here is derived from an EMBL/GenBank/DDBJ whole genome shotgun (WGS) entry which is preliminary data.</text>
</comment>
<dbReference type="Proteomes" id="UP000270649">
    <property type="component" value="Unassembled WGS sequence"/>
</dbReference>